<evidence type="ECO:0000259" key="2">
    <source>
        <dbReference type="Pfam" id="PF02421"/>
    </source>
</evidence>
<name>A0ABW2FLK5_9BACL</name>
<evidence type="ECO:0000256" key="1">
    <source>
        <dbReference type="SAM" id="Phobius"/>
    </source>
</evidence>
<feature type="transmembrane region" description="Helical" evidence="1">
    <location>
        <begin position="363"/>
        <end position="383"/>
    </location>
</feature>
<dbReference type="InterPro" id="IPR011642">
    <property type="entry name" value="Gate_dom"/>
</dbReference>
<feature type="domain" description="FeoB-type G" evidence="2">
    <location>
        <begin position="11"/>
        <end position="149"/>
    </location>
</feature>
<evidence type="ECO:0000313" key="4">
    <source>
        <dbReference type="EMBL" id="MFC7153152.1"/>
    </source>
</evidence>
<accession>A0ABW2FLK5</accession>
<comment type="caution">
    <text evidence="4">The sequence shown here is derived from an EMBL/GenBank/DDBJ whole genome shotgun (WGS) entry which is preliminary data.</text>
</comment>
<dbReference type="Pfam" id="PF07670">
    <property type="entry name" value="Gate"/>
    <property type="match status" value="2"/>
</dbReference>
<dbReference type="Proteomes" id="UP001596378">
    <property type="component" value="Unassembled WGS sequence"/>
</dbReference>
<feature type="transmembrane region" description="Helical" evidence="1">
    <location>
        <begin position="454"/>
        <end position="473"/>
    </location>
</feature>
<dbReference type="SUPFAM" id="SSF52540">
    <property type="entry name" value="P-loop containing nucleoside triphosphate hydrolases"/>
    <property type="match status" value="1"/>
</dbReference>
<sequence length="550" mass="59666">MLTQALEEPRTAVLIGFESSGKSALFRGLTGEATGEEANFRGSTIRSRKGRLTAELDLADLPGIRAKDDSRTTQEAIGATTEADIAVLVVRATHAAAELPLLLEAVKLEGKRAVLVLTFADKMSANLAELARYYGDWLGIPVRTADARRLTEAGRTELLLSLAIAKPIRPKAKELLKPDFPVVHPQSTWFEHPVWGRPLSLMMTLLLFAVPVLLAYLLSTWLQPIVDRSVIDPIKSLFDGASTIVQALIVGDYGIVTLGWYSFLWAFPVVLLLGISVALAEETGIKDRITDSLDGWMRLIGLSGRDLIPVLSGFGCNVVAVFQSRACSACTRKSCVSLITFGAACSYQIGASLSVFGSAGHPWLFVPYLAVLFFVGALHTRLWNRTSSQLASPVYESKTFLQKPGLRAVSWRVRTVVKQFLLQAMPIFIAICLTATVLQLTGILERLYKAAGPVMEWFHLPAEAASGVIFSILRKDGLLILNQNEGGFLQSLHAGQVFVLVYLASTLTACLVTLWTVRKELGWSFALTLAGKQALTSLVSTGIILLVVGG</sequence>
<dbReference type="Pfam" id="PF02421">
    <property type="entry name" value="FeoB_N"/>
    <property type="match status" value="1"/>
</dbReference>
<protein>
    <submittedName>
        <fullName evidence="4">Nucleoside recognition domain-containing protein</fullName>
    </submittedName>
</protein>
<dbReference type="PANTHER" id="PTHR43185">
    <property type="entry name" value="FERROUS IRON TRANSPORT PROTEIN B"/>
    <property type="match status" value="1"/>
</dbReference>
<feature type="transmembrane region" description="Helical" evidence="1">
    <location>
        <begin position="258"/>
        <end position="280"/>
    </location>
</feature>
<feature type="domain" description="Nucleoside transporter/FeoB GTPase Gate" evidence="3">
    <location>
        <begin position="263"/>
        <end position="358"/>
    </location>
</feature>
<feature type="transmembrane region" description="Helical" evidence="1">
    <location>
        <begin position="494"/>
        <end position="517"/>
    </location>
</feature>
<feature type="transmembrane region" description="Helical" evidence="1">
    <location>
        <begin position="199"/>
        <end position="218"/>
    </location>
</feature>
<dbReference type="InterPro" id="IPR027417">
    <property type="entry name" value="P-loop_NTPase"/>
</dbReference>
<organism evidence="4 5">
    <name type="scientific">Cohnella cellulosilytica</name>
    <dbReference type="NCBI Taxonomy" id="986710"/>
    <lineage>
        <taxon>Bacteria</taxon>
        <taxon>Bacillati</taxon>
        <taxon>Bacillota</taxon>
        <taxon>Bacilli</taxon>
        <taxon>Bacillales</taxon>
        <taxon>Paenibacillaceae</taxon>
        <taxon>Cohnella</taxon>
    </lineage>
</organism>
<keyword evidence="1" id="KW-0812">Transmembrane</keyword>
<gene>
    <name evidence="4" type="ORF">ACFQMJ_31825</name>
</gene>
<feature type="transmembrane region" description="Helical" evidence="1">
    <location>
        <begin position="420"/>
        <end position="442"/>
    </location>
</feature>
<reference evidence="5" key="1">
    <citation type="journal article" date="2019" name="Int. J. Syst. Evol. Microbiol.">
        <title>The Global Catalogue of Microorganisms (GCM) 10K type strain sequencing project: providing services to taxonomists for standard genome sequencing and annotation.</title>
        <authorList>
            <consortium name="The Broad Institute Genomics Platform"/>
            <consortium name="The Broad Institute Genome Sequencing Center for Infectious Disease"/>
            <person name="Wu L."/>
            <person name="Ma J."/>
        </authorList>
    </citation>
    <scope>NUCLEOTIDE SEQUENCE [LARGE SCALE GENOMIC DNA]</scope>
    <source>
        <strain evidence="5">KCTC 12907</strain>
    </source>
</reference>
<keyword evidence="1" id="KW-0472">Membrane</keyword>
<evidence type="ECO:0000313" key="5">
    <source>
        <dbReference type="Proteomes" id="UP001596378"/>
    </source>
</evidence>
<dbReference type="RefSeq" id="WP_378047606.1">
    <property type="nucleotide sequence ID" value="NZ_JBHMDN010000014.1"/>
</dbReference>
<proteinExistence type="predicted"/>
<keyword evidence="5" id="KW-1185">Reference proteome</keyword>
<evidence type="ECO:0000259" key="3">
    <source>
        <dbReference type="Pfam" id="PF07670"/>
    </source>
</evidence>
<feature type="transmembrane region" description="Helical" evidence="1">
    <location>
        <begin position="523"/>
        <end position="548"/>
    </location>
</feature>
<keyword evidence="1" id="KW-1133">Transmembrane helix</keyword>
<dbReference type="InterPro" id="IPR030389">
    <property type="entry name" value="G_FEOB_dom"/>
</dbReference>
<dbReference type="PANTHER" id="PTHR43185:SF1">
    <property type="entry name" value="FE(2+) TRANSPORTER FEOB"/>
    <property type="match status" value="1"/>
</dbReference>
<feature type="transmembrane region" description="Helical" evidence="1">
    <location>
        <begin position="335"/>
        <end position="357"/>
    </location>
</feature>
<dbReference type="EMBL" id="JBHTAI010000030">
    <property type="protein sequence ID" value="MFC7153152.1"/>
    <property type="molecule type" value="Genomic_DNA"/>
</dbReference>
<feature type="domain" description="Nucleoside transporter/FeoB GTPase Gate" evidence="3">
    <location>
        <begin position="421"/>
        <end position="523"/>
    </location>
</feature>
<dbReference type="InterPro" id="IPR050860">
    <property type="entry name" value="FeoB_GTPase"/>
</dbReference>
<dbReference type="Gene3D" id="3.40.50.300">
    <property type="entry name" value="P-loop containing nucleotide triphosphate hydrolases"/>
    <property type="match status" value="1"/>
</dbReference>